<dbReference type="PIRSF" id="PIRSF036389">
    <property type="entry name" value="IOR_B"/>
    <property type="match status" value="1"/>
</dbReference>
<name>A0A916USJ1_9HYPH</name>
<dbReference type="Pfam" id="PF02738">
    <property type="entry name" value="MoCoBD_1"/>
    <property type="match status" value="1"/>
</dbReference>
<dbReference type="PANTHER" id="PTHR47495:SF2">
    <property type="entry name" value="ALDEHYDE DEHYDROGENASE"/>
    <property type="match status" value="1"/>
</dbReference>
<dbReference type="RefSeq" id="WP_188611727.1">
    <property type="nucleotide sequence ID" value="NZ_BMGG01000009.1"/>
</dbReference>
<dbReference type="Proteomes" id="UP000637002">
    <property type="component" value="Unassembled WGS sequence"/>
</dbReference>
<accession>A0A916USJ1</accession>
<dbReference type="InterPro" id="IPR012368">
    <property type="entry name" value="OxRdtase_Mopterin-bd_su_IorB"/>
</dbReference>
<dbReference type="Gene3D" id="3.90.1170.50">
    <property type="entry name" value="Aldehyde oxidase/xanthine dehydrogenase, a/b hammerhead"/>
    <property type="match status" value="1"/>
</dbReference>
<dbReference type="InterPro" id="IPR036856">
    <property type="entry name" value="Ald_Oxase/Xan_DH_a/b_sf"/>
</dbReference>
<dbReference type="InterPro" id="IPR006311">
    <property type="entry name" value="TAT_signal"/>
</dbReference>
<dbReference type="InterPro" id="IPR000674">
    <property type="entry name" value="Ald_Oxase/Xan_DH_a/b"/>
</dbReference>
<dbReference type="SUPFAM" id="SSF56003">
    <property type="entry name" value="Molybdenum cofactor-binding domain"/>
    <property type="match status" value="2"/>
</dbReference>
<proteinExistence type="predicted"/>
<feature type="domain" description="Aldehyde oxidase/xanthine dehydrogenase a/b hammerhead" evidence="1">
    <location>
        <begin position="219"/>
        <end position="305"/>
    </location>
</feature>
<sequence length="761" mass="80079">MGKMDRWPERATLNRRAFLIGTGATGLLLGYSAMRTGPHEAKALGAGSFEPTVWYTIAPDGKVTVVCGKAEMGQHVSSAMAQIVADELEADWRKVAVVFPTNDPKFNDPLLGAQITGGSWSVRMNFDPMSRAGAAGRVTLVKAGAEIMGVPEAECFAQNSQVIHGKSGKRIGYGPIVGSGKADRTWTPDELKAIKLKPASQYKLIGQSVPQLDVPAKTDGTAAFGIDAAVPDMLYGKPVVPPVRYGATVKSVDDSAARKVPGFVKVVVLDDKTATITGWLVVVARSYPAAKAAAEALKVEWDKGPNAAVSDETIIREAKRLQLDPSAGQFFVKAGDPGAAVAGAAKVVEAEYFTSINIHAALEPMNALAEQKDGHWHIYTGNQFATRTGGIAAAALGVDPKTVVVHQHYLGGGFGRRLDADMVIPAVLAAKDVGKPVKVIYAREDDMQMDFTRPLTYQKVRAGLDGDGRLVGLEHDVVCAWPTARWGIPEFLTPSVDKKGALDSFVVNGADFWYTVPNHQVRAVLNEVAQRATPSGQLRSVAPGWTFWAVESLIDELAAAAGKDPVDFRLALLDGAGANAVGAKRLANALRTAVGRSGYGALALPKGQGIGVACVSSQERATATWTACAAQVDVEPDSGAFKVNRLTIAMDVGTAVNPDGVRAQIEGSVLWGLSLALYEHATLEGGALQVANFDSYTPLRMSQVPDIDISIIANGEPPSGCGEPGVTVVAPAIANAIFRAAGARVRSLPITPETVKAAIKA</sequence>
<protein>
    <submittedName>
        <fullName evidence="2">Aldehyde dehydrogenase</fullName>
    </submittedName>
</protein>
<dbReference type="PANTHER" id="PTHR47495">
    <property type="entry name" value="ALDEHYDE DEHYDROGENASE"/>
    <property type="match status" value="1"/>
</dbReference>
<dbReference type="InterPro" id="IPR037165">
    <property type="entry name" value="AldOxase/xan_DH_Mopterin-bd_sf"/>
</dbReference>
<reference evidence="2" key="2">
    <citation type="submission" date="2020-09" db="EMBL/GenBank/DDBJ databases">
        <authorList>
            <person name="Sun Q."/>
            <person name="Zhou Y."/>
        </authorList>
    </citation>
    <scope>NUCLEOTIDE SEQUENCE</scope>
    <source>
        <strain evidence="2">CGMCC 1.12919</strain>
    </source>
</reference>
<dbReference type="PROSITE" id="PS51318">
    <property type="entry name" value="TAT"/>
    <property type="match status" value="1"/>
</dbReference>
<reference evidence="2" key="1">
    <citation type="journal article" date="2014" name="Int. J. Syst. Evol. Microbiol.">
        <title>Complete genome sequence of Corynebacterium casei LMG S-19264T (=DSM 44701T), isolated from a smear-ripened cheese.</title>
        <authorList>
            <consortium name="US DOE Joint Genome Institute (JGI-PGF)"/>
            <person name="Walter F."/>
            <person name="Albersmeier A."/>
            <person name="Kalinowski J."/>
            <person name="Ruckert C."/>
        </authorList>
    </citation>
    <scope>NUCLEOTIDE SEQUENCE</scope>
    <source>
        <strain evidence="2">CGMCC 1.12919</strain>
    </source>
</reference>
<dbReference type="InterPro" id="IPR046867">
    <property type="entry name" value="AldOxase/xan_DH_MoCoBD2"/>
</dbReference>
<organism evidence="2 3">
    <name type="scientific">Chelatococcus reniformis</name>
    <dbReference type="NCBI Taxonomy" id="1494448"/>
    <lineage>
        <taxon>Bacteria</taxon>
        <taxon>Pseudomonadati</taxon>
        <taxon>Pseudomonadota</taxon>
        <taxon>Alphaproteobacteria</taxon>
        <taxon>Hyphomicrobiales</taxon>
        <taxon>Chelatococcaceae</taxon>
        <taxon>Chelatococcus</taxon>
    </lineage>
</organism>
<dbReference type="SUPFAM" id="SSF54665">
    <property type="entry name" value="CO dehydrogenase molybdoprotein N-domain-like"/>
    <property type="match status" value="1"/>
</dbReference>
<dbReference type="SMART" id="SM01008">
    <property type="entry name" value="Ald_Xan_dh_C"/>
    <property type="match status" value="1"/>
</dbReference>
<evidence type="ECO:0000313" key="2">
    <source>
        <dbReference type="EMBL" id="GGC84634.1"/>
    </source>
</evidence>
<dbReference type="InterPro" id="IPR008274">
    <property type="entry name" value="AldOxase/xan_DH_MoCoBD1"/>
</dbReference>
<dbReference type="GO" id="GO:0016491">
    <property type="term" value="F:oxidoreductase activity"/>
    <property type="evidence" value="ECO:0007669"/>
    <property type="project" value="InterPro"/>
</dbReference>
<comment type="caution">
    <text evidence="2">The sequence shown here is derived from an EMBL/GenBank/DDBJ whole genome shotgun (WGS) entry which is preliminary data.</text>
</comment>
<gene>
    <name evidence="2" type="ORF">GCM10010994_48170</name>
</gene>
<keyword evidence="3" id="KW-1185">Reference proteome</keyword>
<dbReference type="InterPro" id="IPR052516">
    <property type="entry name" value="N-heterocyclic_Hydroxylase"/>
</dbReference>
<evidence type="ECO:0000259" key="1">
    <source>
        <dbReference type="SMART" id="SM01008"/>
    </source>
</evidence>
<dbReference type="EMBL" id="BMGG01000009">
    <property type="protein sequence ID" value="GGC84634.1"/>
    <property type="molecule type" value="Genomic_DNA"/>
</dbReference>
<evidence type="ECO:0000313" key="3">
    <source>
        <dbReference type="Proteomes" id="UP000637002"/>
    </source>
</evidence>
<dbReference type="Pfam" id="PF20256">
    <property type="entry name" value="MoCoBD_2"/>
    <property type="match status" value="2"/>
</dbReference>
<dbReference type="Gene3D" id="3.30.365.10">
    <property type="entry name" value="Aldehyde oxidase/xanthine dehydrogenase, molybdopterin binding domain"/>
    <property type="match status" value="4"/>
</dbReference>
<dbReference type="AlphaFoldDB" id="A0A916USJ1"/>